<gene>
    <name evidence="3" type="ORF">TrCOL_g2045</name>
</gene>
<feature type="chain" id="PRO_5040890056" evidence="2">
    <location>
        <begin position="17"/>
        <end position="793"/>
    </location>
</feature>
<reference evidence="4" key="1">
    <citation type="journal article" date="2023" name="Commun. Biol.">
        <title>Genome analysis of Parmales, the sister group of diatoms, reveals the evolutionary specialization of diatoms from phago-mixotrophs to photoautotrophs.</title>
        <authorList>
            <person name="Ban H."/>
            <person name="Sato S."/>
            <person name="Yoshikawa S."/>
            <person name="Yamada K."/>
            <person name="Nakamura Y."/>
            <person name="Ichinomiya M."/>
            <person name="Sato N."/>
            <person name="Blanc-Mathieu R."/>
            <person name="Endo H."/>
            <person name="Kuwata A."/>
            <person name="Ogata H."/>
        </authorList>
    </citation>
    <scope>NUCLEOTIDE SEQUENCE [LARGE SCALE GENOMIC DNA]</scope>
</reference>
<evidence type="ECO:0000256" key="2">
    <source>
        <dbReference type="SAM" id="SignalP"/>
    </source>
</evidence>
<proteinExistence type="predicted"/>
<organism evidence="3 4">
    <name type="scientific">Triparma columacea</name>
    <dbReference type="NCBI Taxonomy" id="722753"/>
    <lineage>
        <taxon>Eukaryota</taxon>
        <taxon>Sar</taxon>
        <taxon>Stramenopiles</taxon>
        <taxon>Ochrophyta</taxon>
        <taxon>Bolidophyceae</taxon>
        <taxon>Parmales</taxon>
        <taxon>Triparmaceae</taxon>
        <taxon>Triparma</taxon>
    </lineage>
</organism>
<dbReference type="EMBL" id="BRYA01000378">
    <property type="protein sequence ID" value="GMI48193.1"/>
    <property type="molecule type" value="Genomic_DNA"/>
</dbReference>
<sequence length="793" mass="88128">MMWQFTLVVGVCVVISILMLQEESLMEKLGYVKLSSHEAVLGDLKVDQGKGYGSPEDPKDNSDASSSSSSSSPPPTTPTTTPPTTPSKQQTDAREKVFTFFDGEPDREVADFSKYSLGDLPSSEFPATAWQNDAVYLNHFLDASMKLVDRTIAGIIEEYGGDKSIWKIPKIPSNELPESQVRKTDFQSSFYEERSYDGLSKRLLHAMMTNGEFKVVLAGHSAAAGHGNNFNQSSIIQFDRVMAPLMKNLGVTLKAKNMAMGTHPTIQSSLAGDAVYGDDVDVLIWDTAMTEGARNFFPGAEQFHKNRDIGTSAFVEFLFISQMTSGDKVPFFLPFPHDMKTIKNLNKNGTADVGLLNPPVHLLPKTTSEEQAATLTKSAVCLNPDEDMQSFCGSKCQGICWKYRYDVKVPKQWDAPKGCVSWHPGWRYHKFLGRYLAMYILLPLRHALDVWQSETSQGDIPLDGELWHLTGSRDEARAAAVDLQSNYDTTRCEALMHQIFDYQVDNPMGPKGVSSGRICHMKLTGATEYTPRNHDKEDGTLRDRFVGVVAPEDEKELYDGYDDIVLRKELVEVGDVDVEAIAAGWDGVPKPWPSRIDHDRREMKMSRRQRHLRQLSKDVTLGDLGWTYYRARVGSCGGDSSTRCGRQDWGETEGCILDGRHDGIGGIEAYGETEMIEFRLGMVMGGWVGCQMLIGVADVKVEVVILKASGEVAHSGVIALKGVPAPVKGGSQKPVNFHAYGRNYMRLTNLWNDPEAQDGEYTIKLKVSSVEWNGADSEVPVLMLTHLYWTTVY</sequence>
<name>A0A9W7LFI3_9STRA</name>
<evidence type="ECO:0000313" key="4">
    <source>
        <dbReference type="Proteomes" id="UP001165065"/>
    </source>
</evidence>
<dbReference type="AlphaFoldDB" id="A0A9W7LFI3"/>
<dbReference type="OrthoDB" id="193473at2759"/>
<keyword evidence="2" id="KW-0732">Signal</keyword>
<feature type="signal peptide" evidence="2">
    <location>
        <begin position="1"/>
        <end position="16"/>
    </location>
</feature>
<evidence type="ECO:0000313" key="3">
    <source>
        <dbReference type="EMBL" id="GMI48193.1"/>
    </source>
</evidence>
<dbReference type="Proteomes" id="UP001165065">
    <property type="component" value="Unassembled WGS sequence"/>
</dbReference>
<protein>
    <submittedName>
        <fullName evidence="3">Uncharacterized protein</fullName>
    </submittedName>
</protein>
<accession>A0A9W7LFI3</accession>
<feature type="compositionally biased region" description="Pro residues" evidence="1">
    <location>
        <begin position="72"/>
        <end position="85"/>
    </location>
</feature>
<comment type="caution">
    <text evidence="3">The sequence shown here is derived from an EMBL/GenBank/DDBJ whole genome shotgun (WGS) entry which is preliminary data.</text>
</comment>
<keyword evidence="4" id="KW-1185">Reference proteome</keyword>
<feature type="region of interest" description="Disordered" evidence="1">
    <location>
        <begin position="46"/>
        <end position="92"/>
    </location>
</feature>
<evidence type="ECO:0000256" key="1">
    <source>
        <dbReference type="SAM" id="MobiDB-lite"/>
    </source>
</evidence>